<gene>
    <name evidence="4" type="ORF">BD833_101508</name>
</gene>
<evidence type="ECO:0000313" key="5">
    <source>
        <dbReference type="Proteomes" id="UP000322499"/>
    </source>
</evidence>
<keyword evidence="1" id="KW-0732">Signal</keyword>
<organism evidence="4 5">
    <name type="scientific">Blastococcus xanthinilyticus</name>
    <dbReference type="NCBI Taxonomy" id="1564164"/>
    <lineage>
        <taxon>Bacteria</taxon>
        <taxon>Bacillati</taxon>
        <taxon>Actinomycetota</taxon>
        <taxon>Actinomycetes</taxon>
        <taxon>Geodermatophilales</taxon>
        <taxon>Geodermatophilaceae</taxon>
        <taxon>Blastococcus</taxon>
    </lineage>
</organism>
<feature type="domain" description="Glyoxal oxidase N-terminal" evidence="2">
    <location>
        <begin position="382"/>
        <end position="680"/>
    </location>
</feature>
<comment type="caution">
    <text evidence="4">The sequence shown here is derived from an EMBL/GenBank/DDBJ whole genome shotgun (WGS) entry which is preliminary data.</text>
</comment>
<dbReference type="InterPro" id="IPR009880">
    <property type="entry name" value="Glyoxal_oxidase_N"/>
</dbReference>
<dbReference type="EMBL" id="VNHW01000001">
    <property type="protein sequence ID" value="TYP90789.1"/>
    <property type="molecule type" value="Genomic_DNA"/>
</dbReference>
<dbReference type="SUPFAM" id="SSF69318">
    <property type="entry name" value="Integrin alpha N-terminal domain"/>
    <property type="match status" value="1"/>
</dbReference>
<evidence type="ECO:0000259" key="3">
    <source>
        <dbReference type="Pfam" id="PF09118"/>
    </source>
</evidence>
<dbReference type="InterPro" id="IPR015202">
    <property type="entry name" value="GO-like_E_set"/>
</dbReference>
<dbReference type="Pfam" id="PF07250">
    <property type="entry name" value="Glyoxal_oxid_N"/>
    <property type="match status" value="1"/>
</dbReference>
<sequence length="782" mass="82023">MPEGFSSIPDWSWWENAGAGVAVADLDGSGVPDLVVLTVDAPAGLNAGFYRVGRGLVDNTVTGGWGPWQQVPDWFSESTADVGVAVADVDGDGQPDLVVLMVDAPPGPNAGWYRIGHRLGADGTVTGGWDPWVQVPGWDVWESQGADVAVADIGGDGSLDLVLIMVDAPEGPNIGYYRVGRGLAADGAVDAWGPWIAIPEWNVWENQGAGLAVTDLDGDGRPELVVFSVDNPAGNNAGLCTIGWGLDGSGRAVDGWGPWTRLADWPFWENAGVSVAVLPGADGGPPRLAVVLVDAPEGPNAGYLHVTDLETGLETAAEQGAWRLLDFDAEVNPVHAALLHTGDVLLFAGSGNDDVRFTARDYRTRVWRHPSPVLDAPDTPIDLFCCGQAFLPDGRLLIAGGTEQYDPFHGLRDALVFDPATSAWTAVQPMAGGRWYPALLTLPDGRVLAVSGLGQDGLLNLVPEVWSPDTGDWTVVASPGPWPMYAHLVLLDGGRIFFTGGRYGGDNGVRPTVWDIASGATIEVPGLNAPESRNQSASVLLPPAQAQRVLIAGGGAWDVHSHAPAVAAAAVADLTEAAPAFRPVAPMHSARMHLCATLLPDRTVLVNGGAAMEEDAAMAALDAEVFDPVTETWTVVARSRVPRLYHSVALLAPDGTVLTTGANPARGVEELRIEVYRPPYLFRGARPVLSLATDTAGYGATVTATVEGERALGSLCLMRPGATTHSSDNEQRLVDLTFTAQAGGQLAVVLPDDPALAPPGWYMVFAVDDGGVPSRAGWLRLG</sequence>
<feature type="domain" description="Galactose oxidase-like Early set" evidence="3">
    <location>
        <begin position="686"/>
        <end position="780"/>
    </location>
</feature>
<dbReference type="InterPro" id="IPR011043">
    <property type="entry name" value="Gal_Oxase/kelch_b-propeller"/>
</dbReference>
<dbReference type="AlphaFoldDB" id="A0A5S5D881"/>
<dbReference type="PANTHER" id="PTHR32208:SF21">
    <property type="entry name" value="LOW QUALITY PROTEIN: ALDEHYDE OXIDASE GLOX-LIKE"/>
    <property type="match status" value="1"/>
</dbReference>
<dbReference type="Gene3D" id="2.60.40.10">
    <property type="entry name" value="Immunoglobulins"/>
    <property type="match status" value="1"/>
</dbReference>
<dbReference type="PANTHER" id="PTHR32208">
    <property type="entry name" value="SECRETED PROTEIN-RELATED"/>
    <property type="match status" value="1"/>
</dbReference>
<dbReference type="Gene3D" id="2.130.10.130">
    <property type="entry name" value="Integrin alpha, N-terminal"/>
    <property type="match status" value="1"/>
</dbReference>
<dbReference type="InterPro" id="IPR014756">
    <property type="entry name" value="Ig_E-set"/>
</dbReference>
<evidence type="ECO:0000259" key="2">
    <source>
        <dbReference type="Pfam" id="PF07250"/>
    </source>
</evidence>
<dbReference type="SUPFAM" id="SSF50965">
    <property type="entry name" value="Galactose oxidase, central domain"/>
    <property type="match status" value="1"/>
</dbReference>
<dbReference type="CDD" id="cd02851">
    <property type="entry name" value="E_set_GO_C"/>
    <property type="match status" value="1"/>
</dbReference>
<dbReference type="SUPFAM" id="SSF81296">
    <property type="entry name" value="E set domains"/>
    <property type="match status" value="1"/>
</dbReference>
<proteinExistence type="predicted"/>
<dbReference type="Proteomes" id="UP000322499">
    <property type="component" value="Unassembled WGS sequence"/>
</dbReference>
<dbReference type="InterPro" id="IPR037293">
    <property type="entry name" value="Gal_Oxidase_central_sf"/>
</dbReference>
<accession>A0A5S5D881</accession>
<dbReference type="RefSeq" id="WP_166531522.1">
    <property type="nucleotide sequence ID" value="NZ_VNHW01000001.1"/>
</dbReference>
<dbReference type="Gene3D" id="2.130.10.80">
    <property type="entry name" value="Galactose oxidase/kelch, beta-propeller"/>
    <property type="match status" value="1"/>
</dbReference>
<dbReference type="InterPro" id="IPR028994">
    <property type="entry name" value="Integrin_alpha_N"/>
</dbReference>
<dbReference type="InterPro" id="IPR013783">
    <property type="entry name" value="Ig-like_fold"/>
</dbReference>
<dbReference type="GO" id="GO:0005975">
    <property type="term" value="P:carbohydrate metabolic process"/>
    <property type="evidence" value="ECO:0007669"/>
    <property type="project" value="UniProtKB-ARBA"/>
</dbReference>
<evidence type="ECO:0000256" key="1">
    <source>
        <dbReference type="ARBA" id="ARBA00022729"/>
    </source>
</evidence>
<name>A0A5S5D881_9ACTN</name>
<reference evidence="4 5" key="1">
    <citation type="submission" date="2019-07" db="EMBL/GenBank/DDBJ databases">
        <title>Genomic Encyclopedia of Archaeal and Bacterial Type Strains, Phase II (KMG-II): from individual species to whole genera.</title>
        <authorList>
            <person name="Goeker M."/>
        </authorList>
    </citation>
    <scope>NUCLEOTIDE SEQUENCE [LARGE SCALE GENOMIC DNA]</scope>
    <source>
        <strain evidence="4 5">DSM 46842</strain>
    </source>
</reference>
<keyword evidence="5" id="KW-1185">Reference proteome</keyword>
<evidence type="ECO:0000313" key="4">
    <source>
        <dbReference type="EMBL" id="TYP90789.1"/>
    </source>
</evidence>
<protein>
    <submittedName>
        <fullName evidence="4">Uncharacterized protein DUF1929</fullName>
    </submittedName>
</protein>
<dbReference type="Pfam" id="PF09118">
    <property type="entry name" value="GO-like_E_set"/>
    <property type="match status" value="1"/>
</dbReference>